<keyword evidence="1" id="KW-0732">Signal</keyword>
<dbReference type="Proteomes" id="UP000823790">
    <property type="component" value="Unassembled WGS sequence"/>
</dbReference>
<keyword evidence="3" id="KW-1185">Reference proteome</keyword>
<organism evidence="2 3">
    <name type="scientific">Frateuria flava</name>
    <dbReference type="NCBI Taxonomy" id="2821489"/>
    <lineage>
        <taxon>Bacteria</taxon>
        <taxon>Pseudomonadati</taxon>
        <taxon>Pseudomonadota</taxon>
        <taxon>Gammaproteobacteria</taxon>
        <taxon>Lysobacterales</taxon>
        <taxon>Rhodanobacteraceae</taxon>
        <taxon>Frateuria</taxon>
    </lineage>
</organism>
<dbReference type="PROSITE" id="PS51257">
    <property type="entry name" value="PROKAR_LIPOPROTEIN"/>
    <property type="match status" value="1"/>
</dbReference>
<evidence type="ECO:0000256" key="1">
    <source>
        <dbReference type="SAM" id="SignalP"/>
    </source>
</evidence>
<feature type="chain" id="PRO_5046385697" description="Lipoprotein" evidence="1">
    <location>
        <begin position="18"/>
        <end position="144"/>
    </location>
</feature>
<gene>
    <name evidence="2" type="ORF">J7I44_06620</name>
</gene>
<sequence length="144" mass="15682">MSLKRALLAGVATMVLAGCSSVPSAQRMAERQAAYAQAAGAPVNHFSFFVPMWSWEPLGSDQVAVYTKPKEAWLLDVPGCTELPYANSIGVTSNLHQVSINFDKVVTGRSQLACTIRRIRPVDLDKLKALQQAQRPVTTEPRQG</sequence>
<accession>A0ABS4DLN0</accession>
<feature type="signal peptide" evidence="1">
    <location>
        <begin position="1"/>
        <end position="17"/>
    </location>
</feature>
<evidence type="ECO:0008006" key="4">
    <source>
        <dbReference type="Google" id="ProtNLM"/>
    </source>
</evidence>
<dbReference type="Pfam" id="PF20101">
    <property type="entry name" value="DUF6491"/>
    <property type="match status" value="1"/>
</dbReference>
<proteinExistence type="predicted"/>
<comment type="caution">
    <text evidence="2">The sequence shown here is derived from an EMBL/GenBank/DDBJ whole genome shotgun (WGS) entry which is preliminary data.</text>
</comment>
<evidence type="ECO:0000313" key="3">
    <source>
        <dbReference type="Proteomes" id="UP000823790"/>
    </source>
</evidence>
<dbReference type="EMBL" id="JAGJRS010000013">
    <property type="protein sequence ID" value="MBP1473965.1"/>
    <property type="molecule type" value="Genomic_DNA"/>
</dbReference>
<dbReference type="InterPro" id="IPR045500">
    <property type="entry name" value="DUF6491"/>
</dbReference>
<protein>
    <recommendedName>
        <fullName evidence="4">Lipoprotein</fullName>
    </recommendedName>
</protein>
<dbReference type="RefSeq" id="WP_209617761.1">
    <property type="nucleotide sequence ID" value="NZ_JAGJRS010000013.1"/>
</dbReference>
<reference evidence="2 3" key="1">
    <citation type="submission" date="2021-04" db="EMBL/GenBank/DDBJ databases">
        <authorList>
            <person name="Huq M.A."/>
        </authorList>
    </citation>
    <scope>NUCLEOTIDE SEQUENCE [LARGE SCALE GENOMIC DNA]</scope>
    <source>
        <strain evidence="2 3">MAH-13</strain>
    </source>
</reference>
<evidence type="ECO:0000313" key="2">
    <source>
        <dbReference type="EMBL" id="MBP1473965.1"/>
    </source>
</evidence>
<name>A0ABS4DLN0_9GAMM</name>